<protein>
    <submittedName>
        <fullName evidence="2">TIGR02147 family protein</fullName>
    </submittedName>
</protein>
<accession>A0A5B8XN62</accession>
<dbReference type="AlphaFoldDB" id="A0A5B8XN62"/>
<dbReference type="OrthoDB" id="5538805at2"/>
<reference evidence="2 3" key="1">
    <citation type="submission" date="2019-08" db="EMBL/GenBank/DDBJ databases">
        <authorList>
            <person name="Liang Q."/>
        </authorList>
    </citation>
    <scope>NUCLEOTIDE SEQUENCE [LARGE SCALE GENOMIC DNA]</scope>
    <source>
        <strain evidence="2 3">V1718</strain>
    </source>
</reference>
<name>A0A5B8XN62_9DELT</name>
<dbReference type="Pfam" id="PF14394">
    <property type="entry name" value="DUF4423"/>
    <property type="match status" value="1"/>
</dbReference>
<feature type="domain" description="DUF4423" evidence="1">
    <location>
        <begin position="108"/>
        <end position="273"/>
    </location>
</feature>
<dbReference type="InterPro" id="IPR011873">
    <property type="entry name" value="CHP02147"/>
</dbReference>
<dbReference type="EMBL" id="CP042467">
    <property type="protein sequence ID" value="QED26631.1"/>
    <property type="molecule type" value="Genomic_DNA"/>
</dbReference>
<keyword evidence="3" id="KW-1185">Reference proteome</keyword>
<evidence type="ECO:0000313" key="3">
    <source>
        <dbReference type="Proteomes" id="UP000321595"/>
    </source>
</evidence>
<dbReference type="NCBIfam" id="TIGR02147">
    <property type="entry name" value="Fsuc_second"/>
    <property type="match status" value="1"/>
</dbReference>
<dbReference type="InterPro" id="IPR025537">
    <property type="entry name" value="DUF4423"/>
</dbReference>
<dbReference type="RefSeq" id="WP_146958235.1">
    <property type="nucleotide sequence ID" value="NZ_CP042467.1"/>
</dbReference>
<evidence type="ECO:0000259" key="1">
    <source>
        <dbReference type="Pfam" id="PF14394"/>
    </source>
</evidence>
<proteinExistence type="predicted"/>
<gene>
    <name evidence="2" type="ORF">FRD01_05095</name>
</gene>
<evidence type="ECO:0000313" key="2">
    <source>
        <dbReference type="EMBL" id="QED26631.1"/>
    </source>
</evidence>
<dbReference type="KEGG" id="bbae:FRD01_05095"/>
<organism evidence="2 3">
    <name type="scientific">Microvenator marinus</name>
    <dbReference type="NCBI Taxonomy" id="2600177"/>
    <lineage>
        <taxon>Bacteria</taxon>
        <taxon>Deltaproteobacteria</taxon>
        <taxon>Bradymonadales</taxon>
        <taxon>Microvenatoraceae</taxon>
        <taxon>Microvenator</taxon>
    </lineage>
</organism>
<sequence>MNSWKPDIFAYLDYRAYLRDFYDRAKEHSRVYSFRYLARRAGFSSPNFIKLVMDGKRNLGDASIEPVARALDLDEDESSFFHSLVIFDQAATAEQKNEVFEQIAASRRFRNARRIDHNMFEYLSHWYYPAIRELSARPDFKPDPAWISPRLHPKVPEAQVARALELLYELEVLIPDEDGTCSRGQPSLTTGHEVGSLAIGNFHRQMMSKAAESIESTPRTLRDISGLTVCVSESLIPEIKNRIHQFRESLLELCDSDEGPEVVYQINFQLFPLTKNEPEE</sequence>
<dbReference type="Proteomes" id="UP000321595">
    <property type="component" value="Chromosome"/>
</dbReference>